<dbReference type="SMART" id="SM00937">
    <property type="entry name" value="PCRF"/>
    <property type="match status" value="1"/>
</dbReference>
<dbReference type="InterPro" id="IPR045853">
    <property type="entry name" value="Pep_chain_release_fac_I_sf"/>
</dbReference>
<protein>
    <submittedName>
        <fullName evidence="5">Peptide chain release factor 2</fullName>
    </submittedName>
</protein>
<dbReference type="Pfam" id="PF03462">
    <property type="entry name" value="PCRF"/>
    <property type="match status" value="1"/>
</dbReference>
<accession>A0A2H0DWB4</accession>
<feature type="coiled-coil region" evidence="3">
    <location>
        <begin position="205"/>
        <end position="239"/>
    </location>
</feature>
<comment type="similarity">
    <text evidence="1">Belongs to the prokaryotic/mitochondrial release factor family.</text>
</comment>
<dbReference type="Gene3D" id="3.30.70.1660">
    <property type="match status" value="1"/>
</dbReference>
<dbReference type="GO" id="GO:0005737">
    <property type="term" value="C:cytoplasm"/>
    <property type="evidence" value="ECO:0007669"/>
    <property type="project" value="UniProtKB-ARBA"/>
</dbReference>
<evidence type="ECO:0000256" key="3">
    <source>
        <dbReference type="SAM" id="Coils"/>
    </source>
</evidence>
<organism evidence="5 6">
    <name type="scientific">Candidatus Campbellbacteria bacterium CG22_combo_CG10-13_8_21_14_all_43_18</name>
    <dbReference type="NCBI Taxonomy" id="1974530"/>
    <lineage>
        <taxon>Bacteria</taxon>
        <taxon>Candidatus Campbelliibacteriota</taxon>
    </lineage>
</organism>
<comment type="caution">
    <text evidence="5">The sequence shown here is derived from an EMBL/GenBank/DDBJ whole genome shotgun (WGS) entry which is preliminary data.</text>
</comment>
<reference evidence="5 6" key="1">
    <citation type="submission" date="2017-09" db="EMBL/GenBank/DDBJ databases">
        <title>Depth-based differentiation of microbial function through sediment-hosted aquifers and enrichment of novel symbionts in the deep terrestrial subsurface.</title>
        <authorList>
            <person name="Probst A.J."/>
            <person name="Ladd B."/>
            <person name="Jarett J.K."/>
            <person name="Geller-Mcgrath D.E."/>
            <person name="Sieber C.M."/>
            <person name="Emerson J.B."/>
            <person name="Anantharaman K."/>
            <person name="Thomas B.C."/>
            <person name="Malmstrom R."/>
            <person name="Stieglmeier M."/>
            <person name="Klingl A."/>
            <person name="Woyke T."/>
            <person name="Ryan C.M."/>
            <person name="Banfield J.F."/>
        </authorList>
    </citation>
    <scope>NUCLEOTIDE SEQUENCE [LARGE SCALE GENOMIC DNA]</scope>
    <source>
        <strain evidence="5">CG22_combo_CG10-13_8_21_14_all_43_18</strain>
    </source>
</reference>
<evidence type="ECO:0000313" key="5">
    <source>
        <dbReference type="EMBL" id="PIP86467.1"/>
    </source>
</evidence>
<dbReference type="AlphaFoldDB" id="A0A2H0DWB4"/>
<dbReference type="PANTHER" id="PTHR43116">
    <property type="entry name" value="PEPTIDE CHAIN RELEASE FACTOR 2"/>
    <property type="match status" value="1"/>
</dbReference>
<dbReference type="Proteomes" id="UP000231276">
    <property type="component" value="Unassembled WGS sequence"/>
</dbReference>
<evidence type="ECO:0000256" key="1">
    <source>
        <dbReference type="ARBA" id="ARBA00010835"/>
    </source>
</evidence>
<name>A0A2H0DWB4_9BACT</name>
<evidence type="ECO:0000313" key="6">
    <source>
        <dbReference type="Proteomes" id="UP000231276"/>
    </source>
</evidence>
<dbReference type="InterPro" id="IPR000352">
    <property type="entry name" value="Pep_chain_release_fac_I"/>
</dbReference>
<dbReference type="SUPFAM" id="SSF75620">
    <property type="entry name" value="Release factor"/>
    <property type="match status" value="1"/>
</dbReference>
<dbReference type="PANTHER" id="PTHR43116:SF3">
    <property type="entry name" value="CLASS I PEPTIDE CHAIN RELEASE FACTOR"/>
    <property type="match status" value="1"/>
</dbReference>
<keyword evidence="3" id="KW-0175">Coiled coil</keyword>
<evidence type="ECO:0000256" key="2">
    <source>
        <dbReference type="ARBA" id="ARBA00022481"/>
    </source>
</evidence>
<dbReference type="GO" id="GO:0003747">
    <property type="term" value="F:translation release factor activity"/>
    <property type="evidence" value="ECO:0007669"/>
    <property type="project" value="InterPro"/>
</dbReference>
<sequence>MTDISVKIAKLEEEMQASSFWENKDKAQSKIRELQELKDELRGVGKYDRGGAVITIFSGAGGADSEDFSSMLFKMYQKYIEGKNWVLDILHQNENDHGGFRNITFEITKTRSTSSGLGPYGILKNESGVHRLVRISPFNAKNQRHTSFSMVEVIPRFENAKEIKIPEDELEITFARAGGPGGQNVNKRETAVRITHRPTKISVHVDSQRSQAQNKEKALEILQGKLYHMEEERKKKKERGMYISKTTEIEWGNQIRSYVLHPYKMVKDHRTKVEVRDVDKVLDGEIDDFIEAEKELN</sequence>
<dbReference type="EMBL" id="PCTS01000026">
    <property type="protein sequence ID" value="PIP86467.1"/>
    <property type="molecule type" value="Genomic_DNA"/>
</dbReference>
<feature type="domain" description="Prokaryotic-type class I peptide chain release factors" evidence="4">
    <location>
        <begin position="176"/>
        <end position="192"/>
    </location>
</feature>
<gene>
    <name evidence="5" type="ORF">COW82_01895</name>
</gene>
<dbReference type="Gene3D" id="3.30.160.20">
    <property type="match status" value="1"/>
</dbReference>
<dbReference type="InterPro" id="IPR005139">
    <property type="entry name" value="PCRF"/>
</dbReference>
<keyword evidence="2" id="KW-0488">Methylation</keyword>
<evidence type="ECO:0000259" key="4">
    <source>
        <dbReference type="PROSITE" id="PS00745"/>
    </source>
</evidence>
<dbReference type="PROSITE" id="PS00745">
    <property type="entry name" value="RF_PROK_I"/>
    <property type="match status" value="1"/>
</dbReference>
<proteinExistence type="inferred from homology"/>
<dbReference type="Pfam" id="PF00472">
    <property type="entry name" value="RF-1"/>
    <property type="match status" value="1"/>
</dbReference>